<organism evidence="1 2">
    <name type="scientific">Streptomyces beihaiensis</name>
    <dbReference type="NCBI Taxonomy" id="2984495"/>
    <lineage>
        <taxon>Bacteria</taxon>
        <taxon>Bacillati</taxon>
        <taxon>Actinomycetota</taxon>
        <taxon>Actinomycetes</taxon>
        <taxon>Kitasatosporales</taxon>
        <taxon>Streptomycetaceae</taxon>
        <taxon>Streptomyces</taxon>
    </lineage>
</organism>
<gene>
    <name evidence="1" type="ORF">OFY01_24700</name>
</gene>
<keyword evidence="2" id="KW-1185">Reference proteome</keyword>
<evidence type="ECO:0000313" key="1">
    <source>
        <dbReference type="EMBL" id="MCX3062901.1"/>
    </source>
</evidence>
<dbReference type="EMBL" id="JAPHNL010000286">
    <property type="protein sequence ID" value="MCX3062901.1"/>
    <property type="molecule type" value="Genomic_DNA"/>
</dbReference>
<evidence type="ECO:0000313" key="2">
    <source>
        <dbReference type="Proteomes" id="UP001163064"/>
    </source>
</evidence>
<name>A0ABT3U0R6_9ACTN</name>
<proteinExistence type="predicted"/>
<dbReference type="RefSeq" id="WP_266603411.1">
    <property type="nucleotide sequence ID" value="NZ_JAPHNL010000286.1"/>
</dbReference>
<reference evidence="1" key="1">
    <citation type="submission" date="2022-10" db="EMBL/GenBank/DDBJ databases">
        <title>Streptomyces beihaiensis sp. nov., a chitin degrading actinobacterium, isolated from shrimp pond soil.</title>
        <authorList>
            <person name="Xie J."/>
            <person name="Shen N."/>
        </authorList>
    </citation>
    <scope>NUCLEOTIDE SEQUENCE</scope>
    <source>
        <strain evidence="1">GXMU-J5</strain>
    </source>
</reference>
<comment type="caution">
    <text evidence="1">The sequence shown here is derived from an EMBL/GenBank/DDBJ whole genome shotgun (WGS) entry which is preliminary data.</text>
</comment>
<dbReference type="Proteomes" id="UP001163064">
    <property type="component" value="Unassembled WGS sequence"/>
</dbReference>
<accession>A0ABT3U0R6</accession>
<sequence>MRHGKDKLASRRLSTYAKVIQRSQEQANRQIEASLERAQDE</sequence>
<protein>
    <submittedName>
        <fullName evidence="1">Uncharacterized protein</fullName>
    </submittedName>
</protein>